<evidence type="ECO:0000313" key="2">
    <source>
        <dbReference type="Proteomes" id="UP000013237"/>
    </source>
</evidence>
<dbReference type="Gene3D" id="1.25.40.590">
    <property type="entry name" value="Type IV / VI secretion system, DotU"/>
    <property type="match status" value="1"/>
</dbReference>
<dbReference type="AlphaFoldDB" id="A0AAD2ZS62"/>
<evidence type="ECO:0000313" key="1">
    <source>
        <dbReference type="EMBL" id="ENY76380.1"/>
    </source>
</evidence>
<name>A0AAD2ZS62_PSEPU</name>
<accession>A0AAD2ZS62</accession>
<dbReference type="RefSeq" id="WP_004576425.1">
    <property type="nucleotide sequence ID" value="NZ_APBQ01000110.1"/>
</dbReference>
<dbReference type="Proteomes" id="UP000013237">
    <property type="component" value="Unassembled WGS sequence"/>
</dbReference>
<dbReference type="InterPro" id="IPR038522">
    <property type="entry name" value="T4/T6SS_DotU_sf"/>
</dbReference>
<protein>
    <submittedName>
        <fullName evidence="1">Uncharacterized protein</fullName>
    </submittedName>
</protein>
<sequence>MSLAQQKPGTAKVDIDALLQDTYLLVVELRHGTGVHSSPELWPRCVADVEHVRASLQEEGLDRHSIELISHAQCALPDAQKLPTTIASLLLQRPEWNEQLSVMWVVDPSVHTDVAVLANELRNVHRQIVRLRERGTYGLRVLYYLVQQHNADGWDAARAIDLDCKRSQGRRHQQVLAISVYTALRTEQMDPLLQVDAILEGTNALKAQPSRSAGETVRHSRLPGDVNENPERALLRILKKLLNDLAVQLAELADDLELALSLEIDSSLREGRQGKAWQKALAESGIRQTVTPITWRGLEAVDQWLDQRSDDQALLLLVSVVIAPDAPQGTAETAVGLLLGNPGTQLALLPVANLHRPEQARGESAGALTRATQQALCWASLQTNSIEHIWRSGIGQKYHAAVTTVMSGVELPLRADRNVHNLDALLGHPGAAAPWVAIALAAQTVQRGCGPQLILSGVCCADAPLWGTVLTPVPPLMT</sequence>
<gene>
    <name evidence="1" type="ORF">C206_17464</name>
</gene>
<comment type="caution">
    <text evidence="1">The sequence shown here is derived from an EMBL/GenBank/DDBJ whole genome shotgun (WGS) entry which is preliminary data.</text>
</comment>
<proteinExistence type="predicted"/>
<dbReference type="EMBL" id="APBQ01000110">
    <property type="protein sequence ID" value="ENY76380.1"/>
    <property type="molecule type" value="Genomic_DNA"/>
</dbReference>
<organism evidence="1 2">
    <name type="scientific">Pseudomonas putida TRO1</name>
    <dbReference type="NCBI Taxonomy" id="1227924"/>
    <lineage>
        <taxon>Bacteria</taxon>
        <taxon>Pseudomonadati</taxon>
        <taxon>Pseudomonadota</taxon>
        <taxon>Gammaproteobacteria</taxon>
        <taxon>Pseudomonadales</taxon>
        <taxon>Pseudomonadaceae</taxon>
        <taxon>Pseudomonas</taxon>
    </lineage>
</organism>
<reference evidence="1 2" key="1">
    <citation type="submission" date="2013-02" db="EMBL/GenBank/DDBJ databases">
        <title>Insights into the proteome of triclosan-resistant Pseudomonas putida TRO1, isolated from activated sludge.</title>
        <authorList>
            <person name="Lolas I.B."/>
            <person name="Almeida B."/>
            <person name="Starnawski P.M."/>
            <person name="Soenderkaer M."/>
            <person name="Nielsen K.L."/>
            <person name="Nielsen J.L."/>
        </authorList>
    </citation>
    <scope>NUCLEOTIDE SEQUENCE [LARGE SCALE GENOMIC DNA]</scope>
    <source>
        <strain evidence="1 2">TRO1</strain>
    </source>
</reference>